<organism evidence="3 4">
    <name type="scientific">Roseibium aggregatum (strain ATCC 25650 / DSM 13394 / JCM 20685 / NBRC 16684 / NCIMB 2208 / IAM 12614 / B1)</name>
    <name type="common">Stappia aggregata</name>
    <dbReference type="NCBI Taxonomy" id="384765"/>
    <lineage>
        <taxon>Bacteria</taxon>
        <taxon>Pseudomonadati</taxon>
        <taxon>Pseudomonadota</taxon>
        <taxon>Alphaproteobacteria</taxon>
        <taxon>Hyphomicrobiales</taxon>
        <taxon>Stappiaceae</taxon>
        <taxon>Roseibium</taxon>
    </lineage>
</organism>
<dbReference type="EMBL" id="AAUW01000027">
    <property type="protein sequence ID" value="EAV40721.1"/>
    <property type="molecule type" value="Genomic_DNA"/>
</dbReference>
<evidence type="ECO:0000313" key="4">
    <source>
        <dbReference type="Proteomes" id="UP000004848"/>
    </source>
</evidence>
<dbReference type="AlphaFoldDB" id="A0P2R8"/>
<comment type="caution">
    <text evidence="3">The sequence shown here is derived from an EMBL/GenBank/DDBJ whole genome shotgun (WGS) entry which is preliminary data.</text>
</comment>
<protein>
    <submittedName>
        <fullName evidence="3">ISL3 family transposase</fullName>
    </submittedName>
</protein>
<dbReference type="Proteomes" id="UP000004848">
    <property type="component" value="Unassembled WGS sequence"/>
</dbReference>
<name>A0P2R8_ROSAI</name>
<evidence type="ECO:0000313" key="2">
    <source>
        <dbReference type="EMBL" id="EAV40112.1"/>
    </source>
</evidence>
<sequence>MSFEHDPARSIAGCRGLTAGGGTKGLETAKNSLVGSFANGVDKDIDAVRNAIASTWSNAQTEGQITCLKLIKRKMYGRAKLDLLQARLIGEP</sequence>
<dbReference type="EMBL" id="AAUW01000044">
    <property type="protein sequence ID" value="EAV40112.1"/>
    <property type="molecule type" value="Genomic_DNA"/>
</dbReference>
<evidence type="ECO:0000256" key="1">
    <source>
        <dbReference type="SAM" id="MobiDB-lite"/>
    </source>
</evidence>
<accession>A0P2R8</accession>
<reference evidence="3 4" key="1">
    <citation type="submission" date="2006-05" db="EMBL/GenBank/DDBJ databases">
        <authorList>
            <person name="King G."/>
            <person name="Ferriera S."/>
            <person name="Johnson J."/>
            <person name="Kravitz S."/>
            <person name="Beeson K."/>
            <person name="Sutton G."/>
            <person name="Rogers Y.-H."/>
            <person name="Friedman R."/>
            <person name="Frazier M."/>
            <person name="Venter J.C."/>
        </authorList>
    </citation>
    <scope>NUCLEOTIDE SEQUENCE [LARGE SCALE GENOMIC DNA]</scope>
    <source>
        <strain evidence="4">ATCC 25650 / DSM 13394 / JCM 20685 / NBRC 16684 / NCIMB 2208 / IAM 12614 / B1</strain>
        <strain evidence="3">IAM 12614</strain>
    </source>
</reference>
<dbReference type="eggNOG" id="COG3464">
    <property type="taxonomic scope" value="Bacteria"/>
</dbReference>
<evidence type="ECO:0000313" key="3">
    <source>
        <dbReference type="EMBL" id="EAV40721.1"/>
    </source>
</evidence>
<proteinExistence type="predicted"/>
<gene>
    <name evidence="3" type="ORF">SIAM614_00727</name>
    <name evidence="2" type="ORF">SIAM614_28806</name>
</gene>
<feature type="region of interest" description="Disordered" evidence="1">
    <location>
        <begin position="1"/>
        <end position="23"/>
    </location>
</feature>